<evidence type="ECO:0000313" key="4">
    <source>
        <dbReference type="Proteomes" id="UP000516369"/>
    </source>
</evidence>
<dbReference type="AlphaFoldDB" id="A0A7H1N4U8"/>
<organism evidence="3 4">
    <name type="scientific">Defluviicoccus vanus</name>
    <dbReference type="NCBI Taxonomy" id="111831"/>
    <lineage>
        <taxon>Bacteria</taxon>
        <taxon>Pseudomonadati</taxon>
        <taxon>Pseudomonadota</taxon>
        <taxon>Alphaproteobacteria</taxon>
        <taxon>Rhodospirillales</taxon>
        <taxon>Rhodospirillaceae</taxon>
        <taxon>Defluviicoccus</taxon>
    </lineage>
</organism>
<feature type="region of interest" description="Disordered" evidence="1">
    <location>
        <begin position="155"/>
        <end position="179"/>
    </location>
</feature>
<dbReference type="Pfam" id="PF04314">
    <property type="entry name" value="PCuAC"/>
    <property type="match status" value="1"/>
</dbReference>
<reference evidence="3 4" key="1">
    <citation type="submission" date="2020-05" db="EMBL/GenBank/DDBJ databases">
        <title>Complete closed genome sequence of Defluviicoccus vanus.</title>
        <authorList>
            <person name="Bessarab I."/>
            <person name="Arumugam K."/>
            <person name="Maszenan A.M."/>
            <person name="Seviour R.J."/>
            <person name="Williams R.B."/>
        </authorList>
    </citation>
    <scope>NUCLEOTIDE SEQUENCE [LARGE SCALE GENOMIC DNA]</scope>
    <source>
        <strain evidence="3 4">Ben 114</strain>
    </source>
</reference>
<feature type="chain" id="PRO_5028832351" evidence="2">
    <location>
        <begin position="25"/>
        <end position="179"/>
    </location>
</feature>
<name>A0A7H1N4U8_9PROT</name>
<evidence type="ECO:0000313" key="3">
    <source>
        <dbReference type="EMBL" id="QNT70734.1"/>
    </source>
</evidence>
<dbReference type="InterPro" id="IPR058248">
    <property type="entry name" value="Lxx211020-like"/>
</dbReference>
<protein>
    <submittedName>
        <fullName evidence="3">Copper chaperone PCu(A)C</fullName>
    </submittedName>
</protein>
<evidence type="ECO:0000256" key="1">
    <source>
        <dbReference type="SAM" id="MobiDB-lite"/>
    </source>
</evidence>
<dbReference type="Proteomes" id="UP000516369">
    <property type="component" value="Chromosome"/>
</dbReference>
<dbReference type="SUPFAM" id="SSF110087">
    <property type="entry name" value="DR1885-like metal-binding protein"/>
    <property type="match status" value="1"/>
</dbReference>
<keyword evidence="4" id="KW-1185">Reference proteome</keyword>
<evidence type="ECO:0000256" key="2">
    <source>
        <dbReference type="SAM" id="SignalP"/>
    </source>
</evidence>
<feature type="compositionally biased region" description="Low complexity" evidence="1">
    <location>
        <begin position="155"/>
        <end position="171"/>
    </location>
</feature>
<dbReference type="InterPro" id="IPR007410">
    <property type="entry name" value="LpqE-like"/>
</dbReference>
<dbReference type="PANTHER" id="PTHR36302">
    <property type="entry name" value="BLR7088 PROTEIN"/>
    <property type="match status" value="1"/>
</dbReference>
<sequence length="179" mass="17928">MRRGLIRVATVAALVFAPLSAVLAADIAVTQPWARATLAPGGAGAAFMTISNAGGMADKLVKAATPVAGAAELHTHRMDGTVMRMEAVPSIEVPANGSATLAPGGLHVMLFDLKAPLSEGMSFPLTLTFEHAGDVTVTVPVLGPAAMGAGMAPGAPSMPSGMPDMGAMPGGQHPMHQGQ</sequence>
<accession>A0A7H1N4U8</accession>
<dbReference type="RefSeq" id="WP_190261207.1">
    <property type="nucleotide sequence ID" value="NZ_CP053923.1"/>
</dbReference>
<gene>
    <name evidence="3" type="ORF">HQ394_17145</name>
</gene>
<feature type="signal peptide" evidence="2">
    <location>
        <begin position="1"/>
        <end position="24"/>
    </location>
</feature>
<dbReference type="InterPro" id="IPR036182">
    <property type="entry name" value="PCuAC_sf"/>
</dbReference>
<dbReference type="Gene3D" id="2.60.40.1890">
    <property type="entry name" value="PCu(A)C copper chaperone"/>
    <property type="match status" value="1"/>
</dbReference>
<dbReference type="PANTHER" id="PTHR36302:SF1">
    <property type="entry name" value="COPPER CHAPERONE PCU(A)C"/>
    <property type="match status" value="1"/>
</dbReference>
<dbReference type="EMBL" id="CP053923">
    <property type="protein sequence ID" value="QNT70734.1"/>
    <property type="molecule type" value="Genomic_DNA"/>
</dbReference>
<dbReference type="KEGG" id="dvn:HQ394_17145"/>
<keyword evidence="2" id="KW-0732">Signal</keyword>
<proteinExistence type="predicted"/>